<protein>
    <submittedName>
        <fullName evidence="2">Uncharacterized protein</fullName>
    </submittedName>
</protein>
<dbReference type="Proteomes" id="UP001642502">
    <property type="component" value="Unassembled WGS sequence"/>
</dbReference>
<proteinExistence type="predicted"/>
<accession>A0ABP0DJS9</accession>
<comment type="caution">
    <text evidence="2">The sequence shown here is derived from an EMBL/GenBank/DDBJ whole genome shotgun (WGS) entry which is preliminary data.</text>
</comment>
<sequence>MPPMPTIRPALLARPAGSPFPLVLRAASSFAGSGSRPPNRSRYDETRVGESAPIPLEKSSTINEKVAPESPHYVKFPKPPLSEENYRPPQRGHLPIPRDIFVQPRMPGRTKEKAAKMARKSESAAFVASAVPRSQAELRGEEPQSRHEAVRRVMADSRRKSLEEGLAGLWTRKQEQTSRERARAANVANRNRRAALFKPEGRDDVLTRSSVRDATAKVTAVIRDPLRHEKQAASAARTAAIMESKKEARRDALMNLYQAAGSFIVDEKELESHVSQLFNPDYFSKQGYHIGSIYAENIWDIMGSPTSMRDRAEGLQRQETKLHESKRTERDRTTMRQKLVTEALTGGKMPVTLS</sequence>
<organism evidence="2 3">
    <name type="scientific">Sporothrix epigloea</name>
    <dbReference type="NCBI Taxonomy" id="1892477"/>
    <lineage>
        <taxon>Eukaryota</taxon>
        <taxon>Fungi</taxon>
        <taxon>Dikarya</taxon>
        <taxon>Ascomycota</taxon>
        <taxon>Pezizomycotina</taxon>
        <taxon>Sordariomycetes</taxon>
        <taxon>Sordariomycetidae</taxon>
        <taxon>Ophiostomatales</taxon>
        <taxon>Ophiostomataceae</taxon>
        <taxon>Sporothrix</taxon>
    </lineage>
</organism>
<evidence type="ECO:0000313" key="3">
    <source>
        <dbReference type="Proteomes" id="UP001642502"/>
    </source>
</evidence>
<keyword evidence="3" id="KW-1185">Reference proteome</keyword>
<dbReference type="InterPro" id="IPR058940">
    <property type="entry name" value="mS26_fungi"/>
</dbReference>
<feature type="region of interest" description="Disordered" evidence="1">
    <location>
        <begin position="28"/>
        <end position="81"/>
    </location>
</feature>
<gene>
    <name evidence="2" type="ORF">SEPCBS119000_003098</name>
</gene>
<dbReference type="CDD" id="cd23703">
    <property type="entry name" value="mS26_PET12"/>
    <property type="match status" value="1"/>
</dbReference>
<dbReference type="EMBL" id="CAWUON010000037">
    <property type="protein sequence ID" value="CAK7268509.1"/>
    <property type="molecule type" value="Genomic_DNA"/>
</dbReference>
<name>A0ABP0DJS9_9PEZI</name>
<evidence type="ECO:0000313" key="2">
    <source>
        <dbReference type="EMBL" id="CAK7268509.1"/>
    </source>
</evidence>
<evidence type="ECO:0000256" key="1">
    <source>
        <dbReference type="SAM" id="MobiDB-lite"/>
    </source>
</evidence>
<dbReference type="Pfam" id="PF26163">
    <property type="entry name" value="mS26"/>
    <property type="match status" value="1"/>
</dbReference>
<reference evidence="2 3" key="1">
    <citation type="submission" date="2024-01" db="EMBL/GenBank/DDBJ databases">
        <authorList>
            <person name="Allen C."/>
            <person name="Tagirdzhanova G."/>
        </authorList>
    </citation>
    <scope>NUCLEOTIDE SEQUENCE [LARGE SCALE GENOMIC DNA]</scope>
    <source>
        <strain evidence="2 3">CBS 119000</strain>
    </source>
</reference>